<comment type="caution">
    <text evidence="3">The sequence shown here is derived from an EMBL/GenBank/DDBJ whole genome shotgun (WGS) entry which is preliminary data.</text>
</comment>
<dbReference type="EMBL" id="BAZW01000023">
    <property type="protein sequence ID" value="GAO30462.1"/>
    <property type="molecule type" value="Genomic_DNA"/>
</dbReference>
<keyword evidence="3" id="KW-0808">Transferase</keyword>
<dbReference type="Gene3D" id="3.40.50.11190">
    <property type="match status" value="1"/>
</dbReference>
<feature type="binding site" evidence="2">
    <location>
        <position position="250"/>
    </location>
    <ligand>
        <name>substrate</name>
    </ligand>
</feature>
<dbReference type="RefSeq" id="WP_062125478.1">
    <property type="nucleotide sequence ID" value="NZ_BAZW01000023.1"/>
</dbReference>
<proteinExistence type="predicted"/>
<reference evidence="3 4" key="1">
    <citation type="journal article" date="2015" name="Microbes Environ.">
        <title>Distribution and evolution of nitrogen fixation genes in the phylum bacteroidetes.</title>
        <authorList>
            <person name="Inoue J."/>
            <person name="Oshima K."/>
            <person name="Suda W."/>
            <person name="Sakamoto M."/>
            <person name="Iino T."/>
            <person name="Noda S."/>
            <person name="Hongoh Y."/>
            <person name="Hattori M."/>
            <person name="Ohkuma M."/>
        </authorList>
    </citation>
    <scope>NUCLEOTIDE SEQUENCE [LARGE SCALE GENOMIC DNA]</scope>
    <source>
        <strain evidence="3">JCM 15548</strain>
    </source>
</reference>
<feature type="active site" description="Proton acceptor" evidence="1">
    <location>
        <position position="20"/>
    </location>
</feature>
<keyword evidence="4" id="KW-1185">Reference proteome</keyword>
<dbReference type="Gene3D" id="3.40.50.2000">
    <property type="entry name" value="Glycogen Phosphorylase B"/>
    <property type="match status" value="1"/>
</dbReference>
<dbReference type="STRING" id="1236989.JCM15548_12732"/>
<accession>A0A0E9LY25</accession>
<organism evidence="3 4">
    <name type="scientific">Geofilum rubicundum JCM 15548</name>
    <dbReference type="NCBI Taxonomy" id="1236989"/>
    <lineage>
        <taxon>Bacteria</taxon>
        <taxon>Pseudomonadati</taxon>
        <taxon>Bacteroidota</taxon>
        <taxon>Bacteroidia</taxon>
        <taxon>Marinilabiliales</taxon>
        <taxon>Marinilabiliaceae</taxon>
        <taxon>Geofilum</taxon>
    </lineage>
</organism>
<evidence type="ECO:0000313" key="4">
    <source>
        <dbReference type="Proteomes" id="UP000032900"/>
    </source>
</evidence>
<evidence type="ECO:0000256" key="2">
    <source>
        <dbReference type="PIRSR" id="PIRSR620023-2"/>
    </source>
</evidence>
<name>A0A0E9LY25_9BACT</name>
<dbReference type="NCBIfam" id="TIGR03590">
    <property type="entry name" value="PseG"/>
    <property type="match status" value="1"/>
</dbReference>
<evidence type="ECO:0000313" key="3">
    <source>
        <dbReference type="EMBL" id="GAO30462.1"/>
    </source>
</evidence>
<gene>
    <name evidence="3" type="ORF">JCM15548_12732</name>
</gene>
<evidence type="ECO:0000256" key="1">
    <source>
        <dbReference type="PIRSR" id="PIRSR620023-1"/>
    </source>
</evidence>
<dbReference type="GO" id="GO:0016779">
    <property type="term" value="F:nucleotidyltransferase activity"/>
    <property type="evidence" value="ECO:0007669"/>
    <property type="project" value="UniProtKB-KW"/>
</dbReference>
<dbReference type="OrthoDB" id="6290225at2"/>
<dbReference type="AlphaFoldDB" id="A0A0E9LY25"/>
<protein>
    <submittedName>
        <fullName evidence="3">N-acetylneuraminate cytidylyltransferase</fullName>
    </submittedName>
</protein>
<feature type="binding site" evidence="2">
    <location>
        <position position="149"/>
    </location>
    <ligand>
        <name>substrate</name>
    </ligand>
</feature>
<dbReference type="InterPro" id="IPR020023">
    <property type="entry name" value="PseG"/>
</dbReference>
<sequence length="334" mass="37717">MTKRKIIFRTDGNGQIGMGHYVRSLALANMLKKDFQCVFATRKPTSYQEREIIQICNTCIILSNDDHYSQFLNKLVGDEIVVLDNYYFNTDYQQAIKNKGCKLVCIDDMHDRHYVADIVINNAEGLDANAYSKEPYTKLLLGYKFSLLRLPFLEAARQTQITTPKQKLSKVLISLGATNPESIIIKITNQLLAHPAISEVHLITNIDPKSLTNKANKKTAIYWQLNAEEMVDLMKKTDFGFLPASTLSTEAIACRLPFICGWFVNNQKDNYISIEEKSLALGIGDINTVDDKALYSAITSITNPEIANSIFLTQREAIDGCAKERLINEFLQLT</sequence>
<dbReference type="Proteomes" id="UP000032900">
    <property type="component" value="Unassembled WGS sequence"/>
</dbReference>
<keyword evidence="3" id="KW-0548">Nucleotidyltransferase</keyword>